<dbReference type="AlphaFoldDB" id="A0A5S4EHM3"/>
<keyword evidence="3" id="KW-1185">Reference proteome</keyword>
<dbReference type="PANTHER" id="PTHR30547:SF5">
    <property type="entry name" value="NUCLEASE YHCG-RELATED"/>
    <property type="match status" value="1"/>
</dbReference>
<dbReference type="Pfam" id="PF17761">
    <property type="entry name" value="DUF1016_N"/>
    <property type="match status" value="1"/>
</dbReference>
<dbReference type="OrthoDB" id="9801263at2"/>
<evidence type="ECO:0000313" key="3">
    <source>
        <dbReference type="Proteomes" id="UP000306324"/>
    </source>
</evidence>
<evidence type="ECO:0000259" key="1">
    <source>
        <dbReference type="Pfam" id="PF17761"/>
    </source>
</evidence>
<feature type="domain" description="YhcG N-terminal" evidence="1">
    <location>
        <begin position="16"/>
        <end position="116"/>
    </location>
</feature>
<evidence type="ECO:0000313" key="2">
    <source>
        <dbReference type="EMBL" id="TMQ74800.1"/>
    </source>
</evidence>
<accession>A0A5S4EHM3</accession>
<name>A0A5S4EHM3_9PROT</name>
<dbReference type="RefSeq" id="WP_138679062.1">
    <property type="nucleotide sequence ID" value="NZ_SWAD01000149.1"/>
</dbReference>
<dbReference type="EMBL" id="SWAD01000149">
    <property type="protein sequence ID" value="TMQ74800.1"/>
    <property type="molecule type" value="Genomic_DNA"/>
</dbReference>
<dbReference type="InterPro" id="IPR041527">
    <property type="entry name" value="YhcG_N"/>
</dbReference>
<dbReference type="InterPro" id="IPR053148">
    <property type="entry name" value="PD-DEXK-like_domain"/>
</dbReference>
<dbReference type="Proteomes" id="UP000306324">
    <property type="component" value="Unassembled WGS sequence"/>
</dbReference>
<reference evidence="2 3" key="1">
    <citation type="submission" date="2019-04" db="EMBL/GenBank/DDBJ databases">
        <title>A novel phosphate-accumulating bacterium identified in bioreactor for phosphate removal from wastewater.</title>
        <authorList>
            <person name="Kotlyarov R.Y."/>
            <person name="Beletsky A.V."/>
            <person name="Kallistova A.Y."/>
            <person name="Dorofeev A.G."/>
            <person name="Nikolaev Y.Y."/>
            <person name="Pimenov N.V."/>
            <person name="Ravin N.V."/>
            <person name="Mardanov A.V."/>
        </authorList>
    </citation>
    <scope>NUCLEOTIDE SEQUENCE [LARGE SCALE GENOMIC DNA]</scope>
    <source>
        <strain evidence="2 3">Bin19</strain>
    </source>
</reference>
<protein>
    <submittedName>
        <fullName evidence="2">Putative cytoplasmic protein</fullName>
    </submittedName>
</protein>
<sequence length="116" mass="13149">MKPVAPETAAPRLLGDIRQLIEQSRRELAATVNSALTLLYWHIGRRIRTEVLGSERATYGEQIVSALSRQLEADYGRGFSAKNLRHMLRFAESFPSADIVSAVRRQLSWTHMKTLI</sequence>
<proteinExistence type="predicted"/>
<gene>
    <name evidence="2" type="ORF">ACCUM_3000</name>
</gene>
<dbReference type="PANTHER" id="PTHR30547">
    <property type="entry name" value="UNCHARACTERIZED PROTEIN YHCG-RELATED"/>
    <property type="match status" value="1"/>
</dbReference>
<organism evidence="2 3">
    <name type="scientific">Candidatus Accumulibacter phosphatis</name>
    <dbReference type="NCBI Taxonomy" id="327160"/>
    <lineage>
        <taxon>Bacteria</taxon>
        <taxon>Pseudomonadati</taxon>
        <taxon>Pseudomonadota</taxon>
        <taxon>Betaproteobacteria</taxon>
        <taxon>Candidatus Accumulibacter</taxon>
    </lineage>
</organism>
<comment type="caution">
    <text evidence="2">The sequence shown here is derived from an EMBL/GenBank/DDBJ whole genome shotgun (WGS) entry which is preliminary data.</text>
</comment>